<comment type="caution">
    <text evidence="2">The sequence shown here is derived from an EMBL/GenBank/DDBJ whole genome shotgun (WGS) entry which is preliminary data.</text>
</comment>
<evidence type="ECO:0000313" key="2">
    <source>
        <dbReference type="EMBL" id="KAF8664642.1"/>
    </source>
</evidence>
<evidence type="ECO:0000259" key="1">
    <source>
        <dbReference type="Pfam" id="PF13966"/>
    </source>
</evidence>
<dbReference type="OrthoDB" id="1113207at2759"/>
<dbReference type="Proteomes" id="UP000636709">
    <property type="component" value="Unassembled WGS sequence"/>
</dbReference>
<dbReference type="EMBL" id="JACEFO010002347">
    <property type="protein sequence ID" value="KAF8664642.1"/>
    <property type="molecule type" value="Genomic_DNA"/>
</dbReference>
<organism evidence="2 3">
    <name type="scientific">Digitaria exilis</name>
    <dbReference type="NCBI Taxonomy" id="1010633"/>
    <lineage>
        <taxon>Eukaryota</taxon>
        <taxon>Viridiplantae</taxon>
        <taxon>Streptophyta</taxon>
        <taxon>Embryophyta</taxon>
        <taxon>Tracheophyta</taxon>
        <taxon>Spermatophyta</taxon>
        <taxon>Magnoliopsida</taxon>
        <taxon>Liliopsida</taxon>
        <taxon>Poales</taxon>
        <taxon>Poaceae</taxon>
        <taxon>PACMAD clade</taxon>
        <taxon>Panicoideae</taxon>
        <taxon>Panicodae</taxon>
        <taxon>Paniceae</taxon>
        <taxon>Anthephorinae</taxon>
        <taxon>Digitaria</taxon>
    </lineage>
</organism>
<keyword evidence="3" id="KW-1185">Reference proteome</keyword>
<dbReference type="AlphaFoldDB" id="A0A835AFP4"/>
<gene>
    <name evidence="2" type="ORF">HU200_054351</name>
</gene>
<reference evidence="2" key="1">
    <citation type="submission" date="2020-07" db="EMBL/GenBank/DDBJ databases">
        <title>Genome sequence and genetic diversity analysis of an under-domesticated orphan crop, white fonio (Digitaria exilis).</title>
        <authorList>
            <person name="Bennetzen J.L."/>
            <person name="Chen S."/>
            <person name="Ma X."/>
            <person name="Wang X."/>
            <person name="Yssel A.E.J."/>
            <person name="Chaluvadi S.R."/>
            <person name="Johnson M."/>
            <person name="Gangashetty P."/>
            <person name="Hamidou F."/>
            <person name="Sanogo M.D."/>
            <person name="Zwaenepoel A."/>
            <person name="Wallace J."/>
            <person name="Van De Peer Y."/>
            <person name="Van Deynze A."/>
        </authorList>
    </citation>
    <scope>NUCLEOTIDE SEQUENCE</scope>
    <source>
        <tissue evidence="2">Leaves</tissue>
    </source>
</reference>
<feature type="domain" description="Reverse transcriptase zinc-binding" evidence="1">
    <location>
        <begin position="21"/>
        <end position="107"/>
    </location>
</feature>
<evidence type="ECO:0000313" key="3">
    <source>
        <dbReference type="Proteomes" id="UP000636709"/>
    </source>
</evidence>
<accession>A0A835AFP4</accession>
<dbReference type="Pfam" id="PF13966">
    <property type="entry name" value="zf-RVT"/>
    <property type="match status" value="1"/>
</dbReference>
<protein>
    <recommendedName>
        <fullName evidence="1">Reverse transcriptase zinc-binding domain-containing protein</fullName>
    </recommendedName>
</protein>
<dbReference type="InterPro" id="IPR026960">
    <property type="entry name" value="RVT-Znf"/>
</dbReference>
<proteinExistence type="predicted"/>
<sequence>MVDITDAPDRRKLIDRPTLPFTSKEVPRSLQCNQQQDLEAERVWQTRLPKKVQFFAWLLHHARLNCRAQLHRRNIRRAEESCCELCPQLLEDDDHIFTRCPQASAVWSLLTILPQSTNCRYPWLIGKELLLPEAVHLDVILMILWHLWKARNAIIFDHQTSTAKDIVLKVVHDMDRWGIRYKHHADD</sequence>
<name>A0A835AFP4_9POAL</name>